<dbReference type="Pfam" id="PF14106">
    <property type="entry name" value="DUF4279"/>
    <property type="match status" value="1"/>
</dbReference>
<dbReference type="RefSeq" id="WP_387698606.1">
    <property type="nucleotide sequence ID" value="NZ_JBIAMX010000001.1"/>
</dbReference>
<proteinExistence type="predicted"/>
<accession>A0ABW6PFW8</accession>
<evidence type="ECO:0000313" key="1">
    <source>
        <dbReference type="EMBL" id="MFF0541294.1"/>
    </source>
</evidence>
<dbReference type="InterPro" id="IPR025459">
    <property type="entry name" value="DUF4279"/>
</dbReference>
<protein>
    <submittedName>
        <fullName evidence="1">DUF4279 domain-containing protein</fullName>
    </submittedName>
</protein>
<dbReference type="Proteomes" id="UP001601444">
    <property type="component" value="Unassembled WGS sequence"/>
</dbReference>
<reference evidence="1 2" key="1">
    <citation type="submission" date="2024-10" db="EMBL/GenBank/DDBJ databases">
        <title>The Natural Products Discovery Center: Release of the First 8490 Sequenced Strains for Exploring Actinobacteria Biosynthetic Diversity.</title>
        <authorList>
            <person name="Kalkreuter E."/>
            <person name="Kautsar S.A."/>
            <person name="Yang D."/>
            <person name="Bader C.D."/>
            <person name="Teijaro C.N."/>
            <person name="Fluegel L."/>
            <person name="Davis C.M."/>
            <person name="Simpson J.R."/>
            <person name="Lauterbach L."/>
            <person name="Steele A.D."/>
            <person name="Gui C."/>
            <person name="Meng S."/>
            <person name="Li G."/>
            <person name="Viehrig K."/>
            <person name="Ye F."/>
            <person name="Su P."/>
            <person name="Kiefer A.F."/>
            <person name="Nichols A."/>
            <person name="Cepeda A.J."/>
            <person name="Yan W."/>
            <person name="Fan B."/>
            <person name="Jiang Y."/>
            <person name="Adhikari A."/>
            <person name="Zheng C.-J."/>
            <person name="Schuster L."/>
            <person name="Cowan T.M."/>
            <person name="Smanski M.J."/>
            <person name="Chevrette M.G."/>
            <person name="De Carvalho L.P.S."/>
            <person name="Shen B."/>
        </authorList>
    </citation>
    <scope>NUCLEOTIDE SEQUENCE [LARGE SCALE GENOMIC DNA]</scope>
    <source>
        <strain evidence="1 2">NPDC004045</strain>
    </source>
</reference>
<gene>
    <name evidence="1" type="ORF">ACFYTF_00475</name>
</gene>
<keyword evidence="2" id="KW-1185">Reference proteome</keyword>
<sequence>MTVADNVEVSVSLRLTGTFDPDEVTASLGLVPTDQWRSGQAGPAPRLRRPSDGWVRQLNKGFGEVAPHIDQAARQLAKISTQLQQVVALPGVSGYLGIAVDSPADHWPEITLSAPTLALIAASGLSLDIDVV</sequence>
<name>A0ABW6PFW8_9NOCA</name>
<comment type="caution">
    <text evidence="1">The sequence shown here is derived from an EMBL/GenBank/DDBJ whole genome shotgun (WGS) entry which is preliminary data.</text>
</comment>
<dbReference type="EMBL" id="JBIAMX010000001">
    <property type="protein sequence ID" value="MFF0541294.1"/>
    <property type="molecule type" value="Genomic_DNA"/>
</dbReference>
<evidence type="ECO:0000313" key="2">
    <source>
        <dbReference type="Proteomes" id="UP001601444"/>
    </source>
</evidence>
<organism evidence="1 2">
    <name type="scientific">Nocardia thailandica</name>
    <dbReference type="NCBI Taxonomy" id="257275"/>
    <lineage>
        <taxon>Bacteria</taxon>
        <taxon>Bacillati</taxon>
        <taxon>Actinomycetota</taxon>
        <taxon>Actinomycetes</taxon>
        <taxon>Mycobacteriales</taxon>
        <taxon>Nocardiaceae</taxon>
        <taxon>Nocardia</taxon>
    </lineage>
</organism>